<dbReference type="EMBL" id="JAIZAY010000015">
    <property type="protein sequence ID" value="KAJ8028791.1"/>
    <property type="molecule type" value="Genomic_DNA"/>
</dbReference>
<feature type="region of interest" description="Disordered" evidence="1">
    <location>
        <begin position="200"/>
        <end position="242"/>
    </location>
</feature>
<feature type="compositionally biased region" description="Low complexity" evidence="1">
    <location>
        <begin position="212"/>
        <end position="221"/>
    </location>
</feature>
<dbReference type="AlphaFoldDB" id="A0A9Q1BLM5"/>
<evidence type="ECO:0000256" key="1">
    <source>
        <dbReference type="SAM" id="MobiDB-lite"/>
    </source>
</evidence>
<gene>
    <name evidence="3" type="ORF">HOLleu_31128</name>
</gene>
<dbReference type="OrthoDB" id="1885901at2759"/>
<dbReference type="Gene3D" id="1.10.1410.20">
    <property type="entry name" value="2'-5'-oligoadenylate synthetase 1, domain 2"/>
    <property type="match status" value="1"/>
</dbReference>
<protein>
    <recommendedName>
        <fullName evidence="2">2'-5'-oligoadenylate synthetase 1 domain-containing protein</fullName>
    </recommendedName>
</protein>
<accession>A0A9Q1BLM5</accession>
<name>A0A9Q1BLM5_HOLLE</name>
<sequence length="270" mass="31273">MIKQRVGKKKPIISGRAWNISQVFSTSLSEAAEVFAKGKSSFGHTLAKLAKYWNKRILTGTYMSGRSSIIECIAFWIAENEEKNHPQGQDLYRAFREFLVCVSQPKKINIHWCMFYREEDIPPYNRVPPCIVDPTNPYNNLIYENQMVLLKEIGNCAHLTLKRMQKYEDWDRILPFDPLATTSLFWPQLTAEFRQSLSEQESHSKPVLMDMTNTNNSSKSSSELHHPGQKRSSHQDSGPSKRRRLTSLVIPRCLSTLLYIHKNARYHLGR</sequence>
<comment type="caution">
    <text evidence="3">The sequence shown here is derived from an EMBL/GenBank/DDBJ whole genome shotgun (WGS) entry which is preliminary data.</text>
</comment>
<dbReference type="Pfam" id="PF10421">
    <property type="entry name" value="OAS1_C"/>
    <property type="match status" value="1"/>
</dbReference>
<dbReference type="SUPFAM" id="SSF81631">
    <property type="entry name" value="PAP/OAS1 substrate-binding domain"/>
    <property type="match status" value="1"/>
</dbReference>
<dbReference type="InterPro" id="IPR018952">
    <property type="entry name" value="2-5-oligoAdlate_synth_1_dom2/C"/>
</dbReference>
<evidence type="ECO:0000259" key="2">
    <source>
        <dbReference type="Pfam" id="PF10421"/>
    </source>
</evidence>
<keyword evidence="4" id="KW-1185">Reference proteome</keyword>
<dbReference type="Proteomes" id="UP001152320">
    <property type="component" value="Chromosome 15"/>
</dbReference>
<proteinExistence type="predicted"/>
<evidence type="ECO:0000313" key="4">
    <source>
        <dbReference type="Proteomes" id="UP001152320"/>
    </source>
</evidence>
<organism evidence="3 4">
    <name type="scientific">Holothuria leucospilota</name>
    <name type="common">Black long sea cucumber</name>
    <name type="synonym">Mertensiothuria leucospilota</name>
    <dbReference type="NCBI Taxonomy" id="206669"/>
    <lineage>
        <taxon>Eukaryota</taxon>
        <taxon>Metazoa</taxon>
        <taxon>Echinodermata</taxon>
        <taxon>Eleutherozoa</taxon>
        <taxon>Echinozoa</taxon>
        <taxon>Holothuroidea</taxon>
        <taxon>Aspidochirotacea</taxon>
        <taxon>Aspidochirotida</taxon>
        <taxon>Holothuriidae</taxon>
        <taxon>Holothuria</taxon>
    </lineage>
</organism>
<reference evidence="3" key="1">
    <citation type="submission" date="2021-10" db="EMBL/GenBank/DDBJ databases">
        <title>Tropical sea cucumber genome reveals ecological adaptation and Cuvierian tubules defense mechanism.</title>
        <authorList>
            <person name="Chen T."/>
        </authorList>
    </citation>
    <scope>NUCLEOTIDE SEQUENCE</scope>
    <source>
        <strain evidence="3">Nanhai2018</strain>
        <tissue evidence="3">Muscle</tissue>
    </source>
</reference>
<evidence type="ECO:0000313" key="3">
    <source>
        <dbReference type="EMBL" id="KAJ8028791.1"/>
    </source>
</evidence>
<feature type="domain" description="2'-5'-oligoadenylate synthetase 1" evidence="2">
    <location>
        <begin position="22"/>
        <end position="156"/>
    </location>
</feature>